<evidence type="ECO:0000256" key="6">
    <source>
        <dbReference type="ARBA" id="ARBA00023012"/>
    </source>
</evidence>
<dbReference type="Pfam" id="PF00672">
    <property type="entry name" value="HAMP"/>
    <property type="match status" value="1"/>
</dbReference>
<dbReference type="SMART" id="SM00304">
    <property type="entry name" value="HAMP"/>
    <property type="match status" value="1"/>
</dbReference>
<dbReference type="EC" id="2.7.13.3" evidence="2"/>
<dbReference type="SUPFAM" id="SSF55781">
    <property type="entry name" value="GAF domain-like"/>
    <property type="match status" value="1"/>
</dbReference>
<dbReference type="SMART" id="SM00065">
    <property type="entry name" value="GAF"/>
    <property type="match status" value="1"/>
</dbReference>
<keyword evidence="11" id="KW-1185">Reference proteome</keyword>
<dbReference type="PROSITE" id="PS50885">
    <property type="entry name" value="HAMP"/>
    <property type="match status" value="1"/>
</dbReference>
<evidence type="ECO:0000259" key="9">
    <source>
        <dbReference type="PROSITE" id="PS50885"/>
    </source>
</evidence>
<dbReference type="RefSeq" id="WP_126616292.1">
    <property type="nucleotide sequence ID" value="NZ_CP034562.1"/>
</dbReference>
<dbReference type="Proteomes" id="UP000267268">
    <property type="component" value="Chromosome 1"/>
</dbReference>
<dbReference type="GO" id="GO:0000160">
    <property type="term" value="P:phosphorelay signal transduction system"/>
    <property type="evidence" value="ECO:0007669"/>
    <property type="project" value="UniProtKB-KW"/>
</dbReference>
<dbReference type="Gene3D" id="3.30.450.20">
    <property type="entry name" value="PAS domain"/>
    <property type="match status" value="1"/>
</dbReference>
<dbReference type="GO" id="GO:0004673">
    <property type="term" value="F:protein histidine kinase activity"/>
    <property type="evidence" value="ECO:0007669"/>
    <property type="project" value="UniProtKB-EC"/>
</dbReference>
<gene>
    <name evidence="10" type="ORF">EI427_15365</name>
</gene>
<keyword evidence="6" id="KW-0902">Two-component regulatory system</keyword>
<dbReference type="GO" id="GO:0005886">
    <property type="term" value="C:plasma membrane"/>
    <property type="evidence" value="ECO:0007669"/>
    <property type="project" value="TreeGrafter"/>
</dbReference>
<keyword evidence="8" id="KW-1133">Transmembrane helix</keyword>
<dbReference type="InterPro" id="IPR003660">
    <property type="entry name" value="HAMP_dom"/>
</dbReference>
<dbReference type="KEGG" id="fll:EI427_15365"/>
<keyword evidence="8" id="KW-0472">Membrane</keyword>
<dbReference type="PANTHER" id="PTHR45436:SF5">
    <property type="entry name" value="SENSOR HISTIDINE KINASE TRCS"/>
    <property type="match status" value="1"/>
</dbReference>
<comment type="catalytic activity">
    <reaction evidence="1">
        <text>ATP + protein L-histidine = ADP + protein N-phospho-L-histidine.</text>
        <dbReference type="EC" id="2.7.13.3"/>
    </reaction>
</comment>
<evidence type="ECO:0000256" key="3">
    <source>
        <dbReference type="ARBA" id="ARBA00022553"/>
    </source>
</evidence>
<evidence type="ECO:0000256" key="7">
    <source>
        <dbReference type="SAM" id="Coils"/>
    </source>
</evidence>
<keyword evidence="3" id="KW-0597">Phosphoprotein</keyword>
<dbReference type="Pfam" id="PF13185">
    <property type="entry name" value="GAF_2"/>
    <property type="match status" value="1"/>
</dbReference>
<dbReference type="InterPro" id="IPR003018">
    <property type="entry name" value="GAF"/>
</dbReference>
<accession>A0A3S9P5Q3</accession>
<feature type="domain" description="HAMP" evidence="9">
    <location>
        <begin position="455"/>
        <end position="507"/>
    </location>
</feature>
<feature type="coiled-coil region" evidence="7">
    <location>
        <begin position="732"/>
        <end position="777"/>
    </location>
</feature>
<evidence type="ECO:0000256" key="4">
    <source>
        <dbReference type="ARBA" id="ARBA00022679"/>
    </source>
</evidence>
<dbReference type="PANTHER" id="PTHR45436">
    <property type="entry name" value="SENSOR HISTIDINE KINASE YKOH"/>
    <property type="match status" value="1"/>
</dbReference>
<keyword evidence="7" id="KW-0175">Coiled coil</keyword>
<dbReference type="Gene3D" id="3.30.450.40">
    <property type="match status" value="1"/>
</dbReference>
<evidence type="ECO:0000256" key="1">
    <source>
        <dbReference type="ARBA" id="ARBA00000085"/>
    </source>
</evidence>
<dbReference type="SUPFAM" id="SSF158472">
    <property type="entry name" value="HAMP domain-like"/>
    <property type="match status" value="1"/>
</dbReference>
<evidence type="ECO:0000256" key="8">
    <source>
        <dbReference type="SAM" id="Phobius"/>
    </source>
</evidence>
<sequence>MAEKTSTNTKGSGLRLNDLSIRVKVLLNLLLIAALSSTAVGMLGYYSAKKSLEEAVFAQLTSVREVKRRTLESFIEDAKEQVSVLAQSRMVSDAVMELSPAFSILDYYYAPGKIERMRRDLKEFYRTDVDRKLGDNDDGFSRQLINSVDDVSDRMVILQTLYLSNNPNPIGKKFQLNRANDKTAYSDIHERYHSSFRRFLMADGFSDLLLVNVNSSEVIYSVSKNVDFGSNLMDGVFRQSSLGQAFTLARNSIRPNMVILSDFGSYEGSYGELQMFFSAPVYEEGEKIAVLIATMPLSAINRIMTDDGDWVEEGLGITGETYLVGKDQLMRSDARLFEEEPEKFYQQMVDLNIPSEEIRKVKAFRTTVLSKTVNTAPIQDAMKGHTGNMLSVNYLGKPALTSYTSLKIRQLPWMIVAEMQEVEAFESIERLKWNVAFATIIIFIIGFIVSNAYSTSFTRPISKLEQAISKLARGDVSTSIPVKSADEIGKTIESMNSLIERTKQTSDFASDIGKGNFKTNFETFGNRDVLGNSLIKMRDRLEYVSEEDHRRQWVSEGISKFAEITRKYLDDVDQLYSVVLRDLVDYLGANQGMLFLVEDDLKSDTQFLQLKSCYAFDRDKYLNKQIGFGEGLAGRCWQENESLFIDDVPPGYSKIVTGLGLASPKSLLLVPLKFNEEALGVIELASFNVIEPYMVEFIERVSESIASAITSAKHNTRTSHLLSASQKLTQELRVREEEMLQNTEELQATQEEMERRQQELEEVRRSLQKEIAMKDEQILFYKSQLDDEEETSSEESKG</sequence>
<name>A0A3S9P5Q3_9BACT</name>
<dbReference type="AlphaFoldDB" id="A0A3S9P5Q3"/>
<proteinExistence type="predicted"/>
<evidence type="ECO:0000313" key="10">
    <source>
        <dbReference type="EMBL" id="AZQ63550.1"/>
    </source>
</evidence>
<keyword evidence="5" id="KW-0418">Kinase</keyword>
<dbReference type="EMBL" id="CP034562">
    <property type="protein sequence ID" value="AZQ63550.1"/>
    <property type="molecule type" value="Genomic_DNA"/>
</dbReference>
<keyword evidence="4" id="KW-0808">Transferase</keyword>
<organism evidence="10 11">
    <name type="scientific">Flammeovirga pectinis</name>
    <dbReference type="NCBI Taxonomy" id="2494373"/>
    <lineage>
        <taxon>Bacteria</taxon>
        <taxon>Pseudomonadati</taxon>
        <taxon>Bacteroidota</taxon>
        <taxon>Cytophagia</taxon>
        <taxon>Cytophagales</taxon>
        <taxon>Flammeovirgaceae</taxon>
        <taxon>Flammeovirga</taxon>
    </lineage>
</organism>
<dbReference type="CDD" id="cd06225">
    <property type="entry name" value="HAMP"/>
    <property type="match status" value="1"/>
</dbReference>
<keyword evidence="8" id="KW-0812">Transmembrane</keyword>
<dbReference type="Gene3D" id="1.10.8.500">
    <property type="entry name" value="HAMP domain in histidine kinase"/>
    <property type="match status" value="1"/>
</dbReference>
<evidence type="ECO:0000313" key="11">
    <source>
        <dbReference type="Proteomes" id="UP000267268"/>
    </source>
</evidence>
<evidence type="ECO:0000256" key="2">
    <source>
        <dbReference type="ARBA" id="ARBA00012438"/>
    </source>
</evidence>
<reference evidence="10 11" key="1">
    <citation type="submission" date="2018-12" db="EMBL/GenBank/DDBJ databases">
        <title>Flammeovirga pectinis sp. nov., isolated from the gut of the Korean scallop, Patinopecten yessoensis.</title>
        <authorList>
            <person name="Bae J.-W."/>
            <person name="Jeong Y.-S."/>
            <person name="Kang W."/>
        </authorList>
    </citation>
    <scope>NUCLEOTIDE SEQUENCE [LARGE SCALE GENOMIC DNA]</scope>
    <source>
        <strain evidence="10 11">L12M1</strain>
    </source>
</reference>
<dbReference type="InterPro" id="IPR029016">
    <property type="entry name" value="GAF-like_dom_sf"/>
</dbReference>
<evidence type="ECO:0000256" key="5">
    <source>
        <dbReference type="ARBA" id="ARBA00022777"/>
    </source>
</evidence>
<dbReference type="OrthoDB" id="1109395at2"/>
<feature type="transmembrane region" description="Helical" evidence="8">
    <location>
        <begin position="25"/>
        <end position="46"/>
    </location>
</feature>
<dbReference type="InterPro" id="IPR050428">
    <property type="entry name" value="TCS_sensor_his_kinase"/>
</dbReference>
<protein>
    <recommendedName>
        <fullName evidence="2">histidine kinase</fullName>
        <ecNumber evidence="2">2.7.13.3</ecNumber>
    </recommendedName>
</protein>